<dbReference type="EMBL" id="AP003413">
    <property type="protein sequence ID" value="BAB91891.1"/>
    <property type="molecule type" value="Genomic_DNA"/>
</dbReference>
<reference evidence="3" key="3">
    <citation type="journal article" date="2008" name="Nucleic Acids Res.">
        <title>The rice annotation project database (RAP-DB): 2008 update.</title>
        <authorList>
            <consortium name="The rice annotation project (RAP)"/>
        </authorList>
    </citation>
    <scope>GENOME REANNOTATION</scope>
    <source>
        <strain evidence="3">cv. Nipponbare</strain>
    </source>
</reference>
<proteinExistence type="predicted"/>
<reference evidence="1" key="1">
    <citation type="journal article" date="2002" name="Nature">
        <title>The genome sequence and structure of rice chromosome 1.</title>
        <authorList>
            <person name="Sasaki T."/>
            <person name="Matsumoto T."/>
            <person name="Yamamoto K."/>
            <person name="Sakata K."/>
            <person name="Baba T."/>
            <person name="Katayose Y."/>
            <person name="Wu J."/>
            <person name="Niimura Y."/>
            <person name="Cheng Z."/>
            <person name="Nagamura Y."/>
            <person name="Antonio B.A."/>
            <person name="Kanamori H."/>
            <person name="Hosokawa S."/>
            <person name="Masukawa M."/>
            <person name="Arikawa K."/>
            <person name="Chiden Y."/>
            <person name="Hayashi M."/>
            <person name="Okamoto M."/>
            <person name="Ando T."/>
            <person name="Aoki H."/>
            <person name="Arita K."/>
            <person name="Hamada M."/>
            <person name="Harada C."/>
            <person name="Hijishita S."/>
            <person name="Honda M."/>
            <person name="Ichikawa Y."/>
            <person name="Idonuma A."/>
            <person name="Iijima M."/>
            <person name="Ikeda M."/>
            <person name="Ikeno M."/>
            <person name="Itoh S."/>
            <person name="Itoh T."/>
            <person name="Itoh Y."/>
            <person name="Itoh Y."/>
            <person name="Iwabuchi A."/>
            <person name="Kamiya K."/>
            <person name="Karasawa W."/>
            <person name="Katagiri S."/>
            <person name="Kikuta A."/>
            <person name="Kobayashi N."/>
            <person name="Kono I."/>
            <person name="Machita K."/>
            <person name="Maehara T."/>
            <person name="Mizuno H."/>
            <person name="Mizubayashi T."/>
            <person name="Mukai Y."/>
            <person name="Nagasaki H."/>
            <person name="Nakashima M."/>
            <person name="Nakama Y."/>
            <person name="Nakamichi Y."/>
            <person name="Nakamura M."/>
            <person name="Namiki N."/>
            <person name="Negishi M."/>
            <person name="Ohta I."/>
            <person name="Ono N."/>
            <person name="Saji S."/>
            <person name="Sakai K."/>
            <person name="Shibata M."/>
            <person name="Shimokawa T."/>
            <person name="Shomura A."/>
            <person name="Song J."/>
            <person name="Takazaki Y."/>
            <person name="Terasawa K."/>
            <person name="Tsuji K."/>
            <person name="Waki K."/>
            <person name="Yamagata H."/>
            <person name="Yamane H."/>
            <person name="Yoshiki S."/>
            <person name="Yoshihara R."/>
            <person name="Yukawa K."/>
            <person name="Zhong H."/>
            <person name="Iwama H."/>
            <person name="Endo T."/>
            <person name="Ito H."/>
            <person name="Hahn J.H."/>
            <person name="Kim H.I."/>
            <person name="Eun M.Y."/>
            <person name="Yano M."/>
            <person name="Jiang J."/>
            <person name="Gojobori T."/>
        </authorList>
    </citation>
    <scope>NUCLEOTIDE SEQUENCE</scope>
</reference>
<organism evidence="1">
    <name type="scientific">Oryza sativa subsp. japonica</name>
    <name type="common">Rice</name>
    <dbReference type="NCBI Taxonomy" id="39947"/>
    <lineage>
        <taxon>Eukaryota</taxon>
        <taxon>Viridiplantae</taxon>
        <taxon>Streptophyta</taxon>
        <taxon>Embryophyta</taxon>
        <taxon>Tracheophyta</taxon>
        <taxon>Spermatophyta</taxon>
        <taxon>Magnoliopsida</taxon>
        <taxon>Liliopsida</taxon>
        <taxon>Poales</taxon>
        <taxon>Poaceae</taxon>
        <taxon>BOP clade</taxon>
        <taxon>Oryzoideae</taxon>
        <taxon>Oryzeae</taxon>
        <taxon>Oryzinae</taxon>
        <taxon>Oryza</taxon>
        <taxon>Oryza sativa</taxon>
    </lineage>
</organism>
<dbReference type="AlphaFoldDB" id="Q8L3V6"/>
<name>Q8L3V6_ORYSJ</name>
<gene>
    <name evidence="1" type="ORF">B1129G05.23</name>
    <name evidence="2" type="ORF">B1151A10.4</name>
</gene>
<sequence length="99" mass="10694">MIGESVRLVEKRKYVKKNGCDWLRGGGREPTTALPRPSSGHVVVAAADPTFPVMVAVALASLVDVAVDLATPVITTAGFGLELIAERRWRLWQPAVVEE</sequence>
<dbReference type="Proteomes" id="UP000817658">
    <property type="component" value="Chromosome 1"/>
</dbReference>
<dbReference type="EMBL" id="AP003308">
    <property type="protein sequence ID" value="BAB91788.1"/>
    <property type="molecule type" value="Genomic_DNA"/>
</dbReference>
<accession>Q8L3V6</accession>
<dbReference type="Proteomes" id="UP000000763">
    <property type="component" value="Chromosome 1"/>
</dbReference>
<evidence type="ECO:0000313" key="1">
    <source>
        <dbReference type="EMBL" id="BAB91788.1"/>
    </source>
</evidence>
<protein>
    <submittedName>
        <fullName evidence="1">Uncharacterized protein</fullName>
    </submittedName>
</protein>
<reference evidence="3" key="2">
    <citation type="journal article" date="2005" name="Nature">
        <title>The map-based sequence of the rice genome.</title>
        <authorList>
            <consortium name="International rice genome sequencing project (IRGSP)"/>
            <person name="Matsumoto T."/>
            <person name="Wu J."/>
            <person name="Kanamori H."/>
            <person name="Katayose Y."/>
            <person name="Fujisawa M."/>
            <person name="Namiki N."/>
            <person name="Mizuno H."/>
            <person name="Yamamoto K."/>
            <person name="Antonio B.A."/>
            <person name="Baba T."/>
            <person name="Sakata K."/>
            <person name="Nagamura Y."/>
            <person name="Aoki H."/>
            <person name="Arikawa K."/>
            <person name="Arita K."/>
            <person name="Bito T."/>
            <person name="Chiden Y."/>
            <person name="Fujitsuka N."/>
            <person name="Fukunaka R."/>
            <person name="Hamada M."/>
            <person name="Harada C."/>
            <person name="Hayashi A."/>
            <person name="Hijishita S."/>
            <person name="Honda M."/>
            <person name="Hosokawa S."/>
            <person name="Ichikawa Y."/>
            <person name="Idonuma A."/>
            <person name="Iijima M."/>
            <person name="Ikeda M."/>
            <person name="Ikeno M."/>
            <person name="Ito K."/>
            <person name="Ito S."/>
            <person name="Ito T."/>
            <person name="Ito Y."/>
            <person name="Ito Y."/>
            <person name="Iwabuchi A."/>
            <person name="Kamiya K."/>
            <person name="Karasawa W."/>
            <person name="Kurita K."/>
            <person name="Katagiri S."/>
            <person name="Kikuta A."/>
            <person name="Kobayashi H."/>
            <person name="Kobayashi N."/>
            <person name="Machita K."/>
            <person name="Maehara T."/>
            <person name="Masukawa M."/>
            <person name="Mizubayashi T."/>
            <person name="Mukai Y."/>
            <person name="Nagasaki H."/>
            <person name="Nagata Y."/>
            <person name="Naito S."/>
            <person name="Nakashima M."/>
            <person name="Nakama Y."/>
            <person name="Nakamichi Y."/>
            <person name="Nakamura M."/>
            <person name="Meguro A."/>
            <person name="Negishi M."/>
            <person name="Ohta I."/>
            <person name="Ohta T."/>
            <person name="Okamoto M."/>
            <person name="Ono N."/>
            <person name="Saji S."/>
            <person name="Sakaguchi M."/>
            <person name="Sakai K."/>
            <person name="Shibata M."/>
            <person name="Shimokawa T."/>
            <person name="Song J."/>
            <person name="Takazaki Y."/>
            <person name="Terasawa K."/>
            <person name="Tsugane M."/>
            <person name="Tsuji K."/>
            <person name="Ueda S."/>
            <person name="Waki K."/>
            <person name="Yamagata H."/>
            <person name="Yamamoto M."/>
            <person name="Yamamoto S."/>
            <person name="Yamane H."/>
            <person name="Yoshiki S."/>
            <person name="Yoshihara R."/>
            <person name="Yukawa K."/>
            <person name="Zhong H."/>
            <person name="Yano M."/>
            <person name="Yuan Q."/>
            <person name="Ouyang S."/>
            <person name="Liu J."/>
            <person name="Jones K.M."/>
            <person name="Gansberger K."/>
            <person name="Moffat K."/>
            <person name="Hill J."/>
            <person name="Bera J."/>
            <person name="Fadrosh D."/>
            <person name="Jin S."/>
            <person name="Johri S."/>
            <person name="Kim M."/>
            <person name="Overton L."/>
            <person name="Reardon M."/>
            <person name="Tsitrin T."/>
            <person name="Vuong H."/>
            <person name="Weaver B."/>
            <person name="Ciecko A."/>
            <person name="Tallon L."/>
            <person name="Jackson J."/>
            <person name="Pai G."/>
            <person name="Aken S.V."/>
            <person name="Utterback T."/>
            <person name="Reidmuller S."/>
            <person name="Feldblyum T."/>
            <person name="Hsiao J."/>
            <person name="Zismann V."/>
            <person name="Iobst S."/>
            <person name="de Vazeille A.R."/>
            <person name="Buell C.R."/>
            <person name="Ying K."/>
            <person name="Li Y."/>
            <person name="Lu T."/>
            <person name="Huang Y."/>
            <person name="Zhao Q."/>
            <person name="Feng Q."/>
            <person name="Zhang L."/>
            <person name="Zhu J."/>
            <person name="Weng Q."/>
            <person name="Mu J."/>
            <person name="Lu Y."/>
            <person name="Fan D."/>
            <person name="Liu Y."/>
            <person name="Guan J."/>
            <person name="Zhang Y."/>
            <person name="Yu S."/>
            <person name="Liu X."/>
            <person name="Zhang Y."/>
            <person name="Hong G."/>
            <person name="Han B."/>
            <person name="Choisne N."/>
            <person name="Demange N."/>
            <person name="Orjeda G."/>
            <person name="Samain S."/>
            <person name="Cattolico L."/>
            <person name="Pelletier E."/>
            <person name="Couloux A."/>
            <person name="Segurens B."/>
            <person name="Wincker P."/>
            <person name="D'Hont A."/>
            <person name="Scarpelli C."/>
            <person name="Weissenbach J."/>
            <person name="Salanoubat M."/>
            <person name="Quetier F."/>
            <person name="Yu Y."/>
            <person name="Kim H.R."/>
            <person name="Rambo T."/>
            <person name="Currie J."/>
            <person name="Collura K."/>
            <person name="Luo M."/>
            <person name="Yang T."/>
            <person name="Ammiraju J.S.S."/>
            <person name="Engler F."/>
            <person name="Soderlund C."/>
            <person name="Wing R.A."/>
            <person name="Palmer L.E."/>
            <person name="de la Bastide M."/>
            <person name="Spiegel L."/>
            <person name="Nascimento L."/>
            <person name="Zutavern T."/>
            <person name="O'Shaughnessy A."/>
            <person name="Dike S."/>
            <person name="Dedhia N."/>
            <person name="Preston R."/>
            <person name="Balija V."/>
            <person name="McCombie W.R."/>
            <person name="Chow T."/>
            <person name="Chen H."/>
            <person name="Chung M."/>
            <person name="Chen C."/>
            <person name="Shaw J."/>
            <person name="Wu H."/>
            <person name="Hsiao K."/>
            <person name="Chao Y."/>
            <person name="Chu M."/>
            <person name="Cheng C."/>
            <person name="Hour A."/>
            <person name="Lee P."/>
            <person name="Lin S."/>
            <person name="Lin Y."/>
            <person name="Liou J."/>
            <person name="Liu S."/>
            <person name="Hsing Y."/>
            <person name="Raghuvanshi S."/>
            <person name="Mohanty A."/>
            <person name="Bharti A.K."/>
            <person name="Gaur A."/>
            <person name="Gupta V."/>
            <person name="Kumar D."/>
            <person name="Ravi V."/>
            <person name="Vij S."/>
            <person name="Kapur A."/>
            <person name="Khurana P."/>
            <person name="Khurana P."/>
            <person name="Khurana J.P."/>
            <person name="Tyagi A.K."/>
            <person name="Gaikwad K."/>
            <person name="Singh A."/>
            <person name="Dalal V."/>
            <person name="Srivastava S."/>
            <person name="Dixit A."/>
            <person name="Pal A.K."/>
            <person name="Ghazi I.A."/>
            <person name="Yadav M."/>
            <person name="Pandit A."/>
            <person name="Bhargava A."/>
            <person name="Sureshbabu K."/>
            <person name="Batra K."/>
            <person name="Sharma T.R."/>
            <person name="Mohapatra T."/>
            <person name="Singh N.K."/>
            <person name="Messing J."/>
            <person name="Nelson A.B."/>
            <person name="Fuks G."/>
            <person name="Kavchok S."/>
            <person name="Keizer G."/>
            <person name="Linton E."/>
            <person name="Llaca V."/>
            <person name="Song R."/>
            <person name="Tanyolac B."/>
            <person name="Young S."/>
            <person name="Ho-Il K."/>
            <person name="Hahn J.H."/>
            <person name="Sangsakoo G."/>
            <person name="Vanavichit A."/>
            <person name="de Mattos Luiz.A.T."/>
            <person name="Zimmer P.D."/>
            <person name="Malone G."/>
            <person name="Dellagostin O."/>
            <person name="de Oliveira A.C."/>
            <person name="Bevan M."/>
            <person name="Bancroft I."/>
            <person name="Minx P."/>
            <person name="Cordum H."/>
            <person name="Wilson R."/>
            <person name="Cheng Z."/>
            <person name="Jin W."/>
            <person name="Jiang J."/>
            <person name="Leong S.A."/>
            <person name="Iwama H."/>
            <person name="Gojobori T."/>
            <person name="Itoh T."/>
            <person name="Niimura Y."/>
            <person name="Fujii Y."/>
            <person name="Habara T."/>
            <person name="Sakai H."/>
            <person name="Sato Y."/>
            <person name="Wilson G."/>
            <person name="Kumar K."/>
            <person name="McCouch S."/>
            <person name="Juretic N."/>
            <person name="Hoen D."/>
            <person name="Wright S."/>
            <person name="Bruskiewich R."/>
            <person name="Bureau T."/>
            <person name="Miyao A."/>
            <person name="Hirochika H."/>
            <person name="Nishikawa T."/>
            <person name="Kadowaki K."/>
            <person name="Sugiura M."/>
            <person name="Burr B."/>
            <person name="Sasaki T."/>
        </authorList>
    </citation>
    <scope>NUCLEOTIDE SEQUENCE [LARGE SCALE GENOMIC DNA]</scope>
    <source>
        <strain evidence="3">cv. Nipponbare</strain>
    </source>
</reference>
<evidence type="ECO:0000313" key="3">
    <source>
        <dbReference type="Proteomes" id="UP000000763"/>
    </source>
</evidence>
<evidence type="ECO:0000313" key="2">
    <source>
        <dbReference type="EMBL" id="BAB91891.1"/>
    </source>
</evidence>